<keyword evidence="3" id="KW-1185">Reference proteome</keyword>
<proteinExistence type="predicted"/>
<accession>A0A1Z4NBD2</accession>
<dbReference type="KEGG" id="ttq:NIES37_70400"/>
<evidence type="ECO:0000256" key="1">
    <source>
        <dbReference type="SAM" id="MobiDB-lite"/>
    </source>
</evidence>
<sequence>MEQMNLISPEIMAEISNGNSSKLPDNTRKMLQILASLNIPKELLASLLEIAEFSLHHVRYLAGPLVIYRSPWSDTIPQWLKFACIQDRLELIFTEYEQNQVGVSSTATEVLTYMMPATYEAPLHRDYADLYLWVGNEVLTKYDKLPKGCKSFYEFIGDGDTSNASNNRIIHFNQVKNEFNYLSRSIRRSIVKHAAQEGWGKRHVNTKSNLDSTQSTPTPQPSSNSTVQISLF</sequence>
<organism evidence="2 3">
    <name type="scientific">Tolypothrix tenuis PCC 7101</name>
    <dbReference type="NCBI Taxonomy" id="231146"/>
    <lineage>
        <taxon>Bacteria</taxon>
        <taxon>Bacillati</taxon>
        <taxon>Cyanobacteriota</taxon>
        <taxon>Cyanophyceae</taxon>
        <taxon>Nostocales</taxon>
        <taxon>Tolypothrichaceae</taxon>
        <taxon>Tolypothrix</taxon>
    </lineage>
</organism>
<name>A0A1Z4NBD2_9CYAN</name>
<keyword evidence="2" id="KW-0614">Plasmid</keyword>
<feature type="region of interest" description="Disordered" evidence="1">
    <location>
        <begin position="202"/>
        <end position="232"/>
    </location>
</feature>
<geneLocation type="plasmid" evidence="3">
    <name>Plasmid1 dna</name>
</geneLocation>
<evidence type="ECO:0000313" key="3">
    <source>
        <dbReference type="Proteomes" id="UP000218785"/>
    </source>
</evidence>
<feature type="compositionally biased region" description="Low complexity" evidence="1">
    <location>
        <begin position="212"/>
        <end position="232"/>
    </location>
</feature>
<protein>
    <submittedName>
        <fullName evidence="2">Uncharacterized protein</fullName>
    </submittedName>
</protein>
<reference evidence="2 3" key="1">
    <citation type="submission" date="2017-06" db="EMBL/GenBank/DDBJ databases">
        <title>Genome sequencing of cyanobaciteial culture collection at National Institute for Environmental Studies (NIES).</title>
        <authorList>
            <person name="Hirose Y."/>
            <person name="Shimura Y."/>
            <person name="Fujisawa T."/>
            <person name="Nakamura Y."/>
            <person name="Kawachi M."/>
        </authorList>
    </citation>
    <scope>NUCLEOTIDE SEQUENCE [LARGE SCALE GENOMIC DNA]</scope>
    <source>
        <strain evidence="2 3">NIES-37</strain>
        <plasmid evidence="3">Plasmid1 dna</plasmid>
    </source>
</reference>
<dbReference type="AlphaFoldDB" id="A0A1Z4NBD2"/>
<dbReference type="Proteomes" id="UP000218785">
    <property type="component" value="Plasmid plasmid1"/>
</dbReference>
<dbReference type="EMBL" id="AP018249">
    <property type="protein sequence ID" value="BAZ03027.1"/>
    <property type="molecule type" value="Genomic_DNA"/>
</dbReference>
<evidence type="ECO:0000313" key="2">
    <source>
        <dbReference type="EMBL" id="BAZ03027.1"/>
    </source>
</evidence>
<gene>
    <name evidence="2" type="ORF">NIES37_70400</name>
</gene>